<protein>
    <submittedName>
        <fullName evidence="2">Uncharacterized protein</fullName>
    </submittedName>
</protein>
<evidence type="ECO:0000313" key="2">
    <source>
        <dbReference type="EMBL" id="MFC5888756.1"/>
    </source>
</evidence>
<sequence>MPQIRLMGSDAAAVQETAEAMLRALRASTELRVGDVSTVPNRRGPGVRVYVELLLREPTEGQPVTVTVEREDRPGSGRAARVRGSREALPPSAPRW</sequence>
<organism evidence="2 3">
    <name type="scientific">Kitasatospora aburaviensis</name>
    <dbReference type="NCBI Taxonomy" id="67265"/>
    <lineage>
        <taxon>Bacteria</taxon>
        <taxon>Bacillati</taxon>
        <taxon>Actinomycetota</taxon>
        <taxon>Actinomycetes</taxon>
        <taxon>Kitasatosporales</taxon>
        <taxon>Streptomycetaceae</taxon>
        <taxon>Kitasatospora</taxon>
    </lineage>
</organism>
<evidence type="ECO:0000256" key="1">
    <source>
        <dbReference type="SAM" id="MobiDB-lite"/>
    </source>
</evidence>
<proteinExistence type="predicted"/>
<reference evidence="3" key="1">
    <citation type="journal article" date="2019" name="Int. J. Syst. Evol. Microbiol.">
        <title>The Global Catalogue of Microorganisms (GCM) 10K type strain sequencing project: providing services to taxonomists for standard genome sequencing and annotation.</title>
        <authorList>
            <consortium name="The Broad Institute Genomics Platform"/>
            <consortium name="The Broad Institute Genome Sequencing Center for Infectious Disease"/>
            <person name="Wu L."/>
            <person name="Ma J."/>
        </authorList>
    </citation>
    <scope>NUCLEOTIDE SEQUENCE [LARGE SCALE GENOMIC DNA]</scope>
    <source>
        <strain evidence="3">CGMCC 4.1469</strain>
    </source>
</reference>
<dbReference type="Proteomes" id="UP001596067">
    <property type="component" value="Unassembled WGS sequence"/>
</dbReference>
<comment type="caution">
    <text evidence="2">The sequence shown here is derived from an EMBL/GenBank/DDBJ whole genome shotgun (WGS) entry which is preliminary data.</text>
</comment>
<feature type="region of interest" description="Disordered" evidence="1">
    <location>
        <begin position="67"/>
        <end position="96"/>
    </location>
</feature>
<dbReference type="RefSeq" id="WP_345330297.1">
    <property type="nucleotide sequence ID" value="NZ_BAAAVH010000111.1"/>
</dbReference>
<evidence type="ECO:0000313" key="3">
    <source>
        <dbReference type="Proteomes" id="UP001596067"/>
    </source>
</evidence>
<dbReference type="EMBL" id="JBHSOD010000044">
    <property type="protein sequence ID" value="MFC5888756.1"/>
    <property type="molecule type" value="Genomic_DNA"/>
</dbReference>
<name>A0ABW1F664_9ACTN</name>
<keyword evidence="3" id="KW-1185">Reference proteome</keyword>
<gene>
    <name evidence="2" type="ORF">ACFP0N_27690</name>
</gene>
<accession>A0ABW1F664</accession>